<dbReference type="InterPro" id="IPR028051">
    <property type="entry name" value="CheX-like_dom"/>
</dbReference>
<organism evidence="3 4">
    <name type="scientific">Ammoniphilus resinae</name>
    <dbReference type="NCBI Taxonomy" id="861532"/>
    <lineage>
        <taxon>Bacteria</taxon>
        <taxon>Bacillati</taxon>
        <taxon>Bacillota</taxon>
        <taxon>Bacilli</taxon>
        <taxon>Bacillales</taxon>
        <taxon>Paenibacillaceae</taxon>
        <taxon>Aneurinibacillus group</taxon>
        <taxon>Ammoniphilus</taxon>
    </lineage>
</organism>
<dbReference type="SUPFAM" id="SSF103039">
    <property type="entry name" value="CheC-like"/>
    <property type="match status" value="1"/>
</dbReference>
<evidence type="ECO:0000256" key="1">
    <source>
        <dbReference type="ARBA" id="ARBA00022500"/>
    </source>
</evidence>
<dbReference type="InterPro" id="IPR038756">
    <property type="entry name" value="CheX-like"/>
</dbReference>
<dbReference type="Pfam" id="PF13690">
    <property type="entry name" value="CheX"/>
    <property type="match status" value="1"/>
</dbReference>
<evidence type="ECO:0000259" key="2">
    <source>
        <dbReference type="Pfam" id="PF13690"/>
    </source>
</evidence>
<keyword evidence="1" id="KW-0145">Chemotaxis</keyword>
<dbReference type="InterPro" id="IPR028976">
    <property type="entry name" value="CheC-like_sf"/>
</dbReference>
<dbReference type="CDD" id="cd17906">
    <property type="entry name" value="CheX"/>
    <property type="match status" value="1"/>
</dbReference>
<protein>
    <submittedName>
        <fullName evidence="3">Chemotaxis protein CheX</fullName>
    </submittedName>
</protein>
<comment type="caution">
    <text evidence="3">The sequence shown here is derived from an EMBL/GenBank/DDBJ whole genome shotgun (WGS) entry which is preliminary data.</text>
</comment>
<dbReference type="EMBL" id="JAGGKT010000001">
    <property type="protein sequence ID" value="MBP1930365.1"/>
    <property type="molecule type" value="Genomic_DNA"/>
</dbReference>
<reference evidence="3 4" key="1">
    <citation type="submission" date="2021-03" db="EMBL/GenBank/DDBJ databases">
        <title>Genomic Encyclopedia of Type Strains, Phase IV (KMG-IV): sequencing the most valuable type-strain genomes for metagenomic binning, comparative biology and taxonomic classification.</title>
        <authorList>
            <person name="Goeker M."/>
        </authorList>
    </citation>
    <scope>NUCLEOTIDE SEQUENCE [LARGE SCALE GENOMIC DNA]</scope>
    <source>
        <strain evidence="3 4">DSM 24738</strain>
    </source>
</reference>
<feature type="domain" description="Chemotaxis phosphatase CheX-like" evidence="2">
    <location>
        <begin position="46"/>
        <end position="125"/>
    </location>
</feature>
<proteinExistence type="predicted"/>
<gene>
    <name evidence="3" type="ORF">J2Z37_000352</name>
</gene>
<sequence>MAESYINPFLDSAQLVIEQVCNVTPSRGDLTVKDIKLEEDHLWIKIGVNGQLEGDVIFGLHEQVALKIISAMMGGFTITEIDEIGKSAISELGNMISGNASAILYNQGINIDITPPMLLDPAEQNHRFGEGYFIPLDLGEIGQFHIQVVKLK</sequence>
<accession>A0ABS4GJC8</accession>
<dbReference type="PANTHER" id="PTHR39452:SF1">
    <property type="entry name" value="CHEY-P PHOSPHATASE CHEX"/>
    <property type="match status" value="1"/>
</dbReference>
<evidence type="ECO:0000313" key="3">
    <source>
        <dbReference type="EMBL" id="MBP1930365.1"/>
    </source>
</evidence>
<dbReference type="Proteomes" id="UP001519343">
    <property type="component" value="Unassembled WGS sequence"/>
</dbReference>
<dbReference type="Gene3D" id="3.40.1550.10">
    <property type="entry name" value="CheC-like"/>
    <property type="match status" value="1"/>
</dbReference>
<dbReference type="RefSeq" id="WP_209808301.1">
    <property type="nucleotide sequence ID" value="NZ_JAGGKT010000001.1"/>
</dbReference>
<evidence type="ECO:0000313" key="4">
    <source>
        <dbReference type="Proteomes" id="UP001519343"/>
    </source>
</evidence>
<name>A0ABS4GJC8_9BACL</name>
<dbReference type="PANTHER" id="PTHR39452">
    <property type="entry name" value="CHEY-P PHOSPHATASE CHEX"/>
    <property type="match status" value="1"/>
</dbReference>
<keyword evidence="4" id="KW-1185">Reference proteome</keyword>